<dbReference type="KEGG" id="nai:NECAME_10542"/>
<organism evidence="2 3">
    <name type="scientific">Necator americanus</name>
    <name type="common">Human hookworm</name>
    <dbReference type="NCBI Taxonomy" id="51031"/>
    <lineage>
        <taxon>Eukaryota</taxon>
        <taxon>Metazoa</taxon>
        <taxon>Ecdysozoa</taxon>
        <taxon>Nematoda</taxon>
        <taxon>Chromadorea</taxon>
        <taxon>Rhabditida</taxon>
        <taxon>Rhabditina</taxon>
        <taxon>Rhabditomorpha</taxon>
        <taxon>Strongyloidea</taxon>
        <taxon>Ancylostomatidae</taxon>
        <taxon>Bunostominae</taxon>
        <taxon>Necator</taxon>
    </lineage>
</organism>
<sequence>MNDNTWPRRFRVRASNRRLKKKRKPDRHRHHRRCRHLLPQTSAMAPRSCTTVIRLRLCNGEYVGIYRLNQNGLNYKAL</sequence>
<dbReference type="AlphaFoldDB" id="W2T8D3"/>
<accession>W2T8D3</accession>
<evidence type="ECO:0000313" key="3">
    <source>
        <dbReference type="Proteomes" id="UP000053676"/>
    </source>
</evidence>
<feature type="compositionally biased region" description="Basic residues" evidence="1">
    <location>
        <begin position="8"/>
        <end position="32"/>
    </location>
</feature>
<reference evidence="3" key="1">
    <citation type="journal article" date="2014" name="Nat. Genet.">
        <title>Genome of the human hookworm Necator americanus.</title>
        <authorList>
            <person name="Tang Y.T."/>
            <person name="Gao X."/>
            <person name="Rosa B.A."/>
            <person name="Abubucker S."/>
            <person name="Hallsworth-Pepin K."/>
            <person name="Martin J."/>
            <person name="Tyagi R."/>
            <person name="Heizer E."/>
            <person name="Zhang X."/>
            <person name="Bhonagiri-Palsikar V."/>
            <person name="Minx P."/>
            <person name="Warren W.C."/>
            <person name="Wang Q."/>
            <person name="Zhan B."/>
            <person name="Hotez P.J."/>
            <person name="Sternberg P.W."/>
            <person name="Dougall A."/>
            <person name="Gaze S.T."/>
            <person name="Mulvenna J."/>
            <person name="Sotillo J."/>
            <person name="Ranganathan S."/>
            <person name="Rabelo E.M."/>
            <person name="Wilson R.K."/>
            <person name="Felgner P.L."/>
            <person name="Bethony J."/>
            <person name="Hawdon J.M."/>
            <person name="Gasser R.B."/>
            <person name="Loukas A."/>
            <person name="Mitreva M."/>
        </authorList>
    </citation>
    <scope>NUCLEOTIDE SEQUENCE [LARGE SCALE GENOMIC DNA]</scope>
</reference>
<gene>
    <name evidence="2" type="ORF">NECAME_10542</name>
</gene>
<feature type="region of interest" description="Disordered" evidence="1">
    <location>
        <begin position="1"/>
        <end position="32"/>
    </location>
</feature>
<name>W2T8D3_NECAM</name>
<dbReference type="EMBL" id="KI660052">
    <property type="protein sequence ID" value="ETN78143.1"/>
    <property type="molecule type" value="Genomic_DNA"/>
</dbReference>
<dbReference type="Proteomes" id="UP000053676">
    <property type="component" value="Unassembled WGS sequence"/>
</dbReference>
<proteinExistence type="predicted"/>
<evidence type="ECO:0000256" key="1">
    <source>
        <dbReference type="SAM" id="MobiDB-lite"/>
    </source>
</evidence>
<keyword evidence="3" id="KW-1185">Reference proteome</keyword>
<evidence type="ECO:0000313" key="2">
    <source>
        <dbReference type="EMBL" id="ETN78143.1"/>
    </source>
</evidence>
<protein>
    <submittedName>
        <fullName evidence="2">Uncharacterized protein</fullName>
    </submittedName>
</protein>